<dbReference type="InterPro" id="IPR030378">
    <property type="entry name" value="G_CP_dom"/>
</dbReference>
<gene>
    <name evidence="9" type="primary">LOC110976342</name>
</gene>
<evidence type="ECO:0000256" key="4">
    <source>
        <dbReference type="ARBA" id="ARBA00037770"/>
    </source>
</evidence>
<protein>
    <recommendedName>
        <fullName evidence="5">Guanine nucleotide-binding protein-like 1</fullName>
    </recommendedName>
</protein>
<dbReference type="OrthoDB" id="391988at2759"/>
<feature type="region of interest" description="Disordered" evidence="6">
    <location>
        <begin position="553"/>
        <end position="619"/>
    </location>
</feature>
<dbReference type="KEGG" id="aplc:110976342"/>
<organism evidence="8 9">
    <name type="scientific">Acanthaster planci</name>
    <name type="common">Crown-of-thorns starfish</name>
    <dbReference type="NCBI Taxonomy" id="133434"/>
    <lineage>
        <taxon>Eukaryota</taxon>
        <taxon>Metazoa</taxon>
        <taxon>Echinodermata</taxon>
        <taxon>Eleutherozoa</taxon>
        <taxon>Asterozoa</taxon>
        <taxon>Asteroidea</taxon>
        <taxon>Valvatacea</taxon>
        <taxon>Valvatida</taxon>
        <taxon>Acanthasteridae</taxon>
        <taxon>Acanthaster</taxon>
    </lineage>
</organism>
<dbReference type="RefSeq" id="XP_022085219.1">
    <property type="nucleotide sequence ID" value="XM_022229527.1"/>
</dbReference>
<feature type="compositionally biased region" description="Acidic residues" evidence="6">
    <location>
        <begin position="570"/>
        <end position="579"/>
    </location>
</feature>
<dbReference type="PROSITE" id="PS51721">
    <property type="entry name" value="G_CP"/>
    <property type="match status" value="1"/>
</dbReference>
<dbReference type="InterPro" id="IPR006073">
    <property type="entry name" value="GTP-bd"/>
</dbReference>
<evidence type="ECO:0000259" key="7">
    <source>
        <dbReference type="PROSITE" id="PS51721"/>
    </source>
</evidence>
<evidence type="ECO:0000256" key="6">
    <source>
        <dbReference type="SAM" id="MobiDB-lite"/>
    </source>
</evidence>
<keyword evidence="3" id="KW-0342">GTP-binding</keyword>
<dbReference type="GeneID" id="110976342"/>
<dbReference type="AlphaFoldDB" id="A0A8B7XWG9"/>
<dbReference type="Proteomes" id="UP000694845">
    <property type="component" value="Unplaced"/>
</dbReference>
<proteinExistence type="predicted"/>
<evidence type="ECO:0000256" key="5">
    <source>
        <dbReference type="ARBA" id="ARBA00039902"/>
    </source>
</evidence>
<dbReference type="PANTHER" id="PTHR45709">
    <property type="entry name" value="LARGE SUBUNIT GTPASE 1 HOMOLOG-RELATED"/>
    <property type="match status" value="1"/>
</dbReference>
<dbReference type="CDD" id="cd01857">
    <property type="entry name" value="HSR1_MMR1"/>
    <property type="match status" value="1"/>
</dbReference>
<dbReference type="GO" id="GO:0003924">
    <property type="term" value="F:GTPase activity"/>
    <property type="evidence" value="ECO:0007669"/>
    <property type="project" value="InterPro"/>
</dbReference>
<name>A0A8B7XWG9_ACAPL</name>
<feature type="compositionally biased region" description="Basic and acidic residues" evidence="6">
    <location>
        <begin position="84"/>
        <end position="109"/>
    </location>
</feature>
<keyword evidence="1" id="KW-0597">Phosphoprotein</keyword>
<reference evidence="9" key="1">
    <citation type="submission" date="2025-08" db="UniProtKB">
        <authorList>
            <consortium name="RefSeq"/>
        </authorList>
    </citation>
    <scope>IDENTIFICATION</scope>
</reference>
<feature type="domain" description="CP-type G" evidence="7">
    <location>
        <begin position="191"/>
        <end position="420"/>
    </location>
</feature>
<evidence type="ECO:0000313" key="9">
    <source>
        <dbReference type="RefSeq" id="XP_022085219.1"/>
    </source>
</evidence>
<dbReference type="PANTHER" id="PTHR45709:SF3">
    <property type="entry name" value="GUANINE NUCLEOTIDE-BINDING PROTEIN-LIKE 1"/>
    <property type="match status" value="1"/>
</dbReference>
<feature type="compositionally biased region" description="Basic and acidic residues" evidence="6">
    <location>
        <begin position="15"/>
        <end position="26"/>
    </location>
</feature>
<evidence type="ECO:0000256" key="2">
    <source>
        <dbReference type="ARBA" id="ARBA00022741"/>
    </source>
</evidence>
<comment type="function">
    <text evidence="4">Possible regulatory or functional link with the histocompatibility cluster.</text>
</comment>
<keyword evidence="2" id="KW-0547">Nucleotide-binding</keyword>
<dbReference type="SUPFAM" id="SSF52540">
    <property type="entry name" value="P-loop containing nucleoside triphosphate hydrolases"/>
    <property type="match status" value="1"/>
</dbReference>
<dbReference type="InterPro" id="IPR027417">
    <property type="entry name" value="P-loop_NTPase"/>
</dbReference>
<feature type="compositionally biased region" description="Polar residues" evidence="6">
    <location>
        <begin position="73"/>
        <end position="83"/>
    </location>
</feature>
<feature type="compositionally biased region" description="Low complexity" evidence="6">
    <location>
        <begin position="58"/>
        <end position="67"/>
    </location>
</feature>
<evidence type="ECO:0000256" key="1">
    <source>
        <dbReference type="ARBA" id="ARBA00022553"/>
    </source>
</evidence>
<keyword evidence="8" id="KW-1185">Reference proteome</keyword>
<dbReference type="GO" id="GO:0005525">
    <property type="term" value="F:GTP binding"/>
    <property type="evidence" value="ECO:0007669"/>
    <property type="project" value="UniProtKB-KW"/>
</dbReference>
<dbReference type="Gene3D" id="3.40.50.300">
    <property type="entry name" value="P-loop containing nucleotide triphosphate hydrolases"/>
    <property type="match status" value="1"/>
</dbReference>
<feature type="region of interest" description="Disordered" evidence="6">
    <location>
        <begin position="1"/>
        <end position="112"/>
    </location>
</feature>
<feature type="compositionally biased region" description="Basic residues" evidence="6">
    <location>
        <begin position="1"/>
        <end position="14"/>
    </location>
</feature>
<sequence>MPRKKPFSGKQKKKQLQEKRDRKKGDGSSGQRTNAAISHRSRQQSYELNSSEEERESGSGAEHAGAGIPEVSKLNQQPISNKKQQTDRQHDPNRYRLHFEKDSRAEVERRKKQSMQPFEVLPEVALEVDLEDIYRPGSALDMPKRPTWDYSLSKEQVEAREEAMFQEYLQNIFTKYSSRQLSYFEINLETWRQLWRVLEMSDIILLITDIRHPALHFSPALYDYVTRDLRKHLILVLNKIDLAPPPLVVAWLSYLKEKFPDVHVVCFTSFPRENLMPNSVDPGKVLHRRRRKGAYTAVGPMQLLKACQTICQGRVNLSSWREKIEAELRGEEGLAAKIIESTDGETMQDTSFSEHEFFKDGVLTIGCVGHPNVGKSSLMNGLCGRKVVSTSRTPGHTKHFQTIFLTPTVKMCDSPGLVFPSLVDRQLQILSGMYPIAQVQEPYTCVGYLAQRVNLIPILKIKHPLYGNKPEERESEEWSAWDICEAWAEKRGFMTTKAARHDVYRAANNLLRLAVEGRLCLCMRPPGYTNQKERWEQHPETLEIAKLQEQHKQLNAEEVDQSEFTSSTEENSDADVESNEPERDTDTRRRRRRMKAREDSEGDRGLVATSNKFALLSAE</sequence>
<dbReference type="Pfam" id="PF01926">
    <property type="entry name" value="MMR_HSR1"/>
    <property type="match status" value="1"/>
</dbReference>
<dbReference type="OMA" id="CDFPVRP"/>
<accession>A0A8B7XWG9</accession>
<evidence type="ECO:0000313" key="8">
    <source>
        <dbReference type="Proteomes" id="UP000694845"/>
    </source>
</evidence>
<evidence type="ECO:0000256" key="3">
    <source>
        <dbReference type="ARBA" id="ARBA00023134"/>
    </source>
</evidence>
<dbReference type="InterPro" id="IPR043358">
    <property type="entry name" value="GNL1-like"/>
</dbReference>